<keyword evidence="3 6" id="KW-0378">Hydrolase</keyword>
<evidence type="ECO:0000313" key="9">
    <source>
        <dbReference type="EMBL" id="MBO8426083.1"/>
    </source>
</evidence>
<comment type="pathway">
    <text evidence="1">Glycan metabolism; L-arabinan degradation.</text>
</comment>
<dbReference type="InterPro" id="IPR050727">
    <property type="entry name" value="GH43_arabinanases"/>
</dbReference>
<reference evidence="9" key="2">
    <citation type="journal article" date="2021" name="PeerJ">
        <title>Extensive microbial diversity within the chicken gut microbiome revealed by metagenomics and culture.</title>
        <authorList>
            <person name="Gilroy R."/>
            <person name="Ravi A."/>
            <person name="Getino M."/>
            <person name="Pursley I."/>
            <person name="Horton D.L."/>
            <person name="Alikhan N.F."/>
            <person name="Baker D."/>
            <person name="Gharbi K."/>
            <person name="Hall N."/>
            <person name="Watson M."/>
            <person name="Adriaenssens E.M."/>
            <person name="Foster-Nyarko E."/>
            <person name="Jarju S."/>
            <person name="Secka A."/>
            <person name="Antonio M."/>
            <person name="Oren A."/>
            <person name="Chaudhuri R.R."/>
            <person name="La Ragione R."/>
            <person name="Hildebrand F."/>
            <person name="Pallen M.J."/>
        </authorList>
    </citation>
    <scope>NUCLEOTIDE SEQUENCE</scope>
    <source>
        <strain evidence="9">17113</strain>
    </source>
</reference>
<dbReference type="PANTHER" id="PTHR43301:SF3">
    <property type="entry name" value="ARABINAN ENDO-1,5-ALPHA-L-ARABINOSIDASE A-RELATED"/>
    <property type="match status" value="1"/>
</dbReference>
<evidence type="ECO:0000256" key="3">
    <source>
        <dbReference type="ARBA" id="ARBA00022801"/>
    </source>
</evidence>
<evidence type="ECO:0000256" key="4">
    <source>
        <dbReference type="ARBA" id="ARBA00023295"/>
    </source>
</evidence>
<accession>A0A9D9GW51</accession>
<dbReference type="AlphaFoldDB" id="A0A9D9GW51"/>
<feature type="compositionally biased region" description="Low complexity" evidence="7">
    <location>
        <begin position="21"/>
        <end position="45"/>
    </location>
</feature>
<dbReference type="EMBL" id="JADINA010000016">
    <property type="protein sequence ID" value="MBO8426083.1"/>
    <property type="molecule type" value="Genomic_DNA"/>
</dbReference>
<proteinExistence type="inferred from homology"/>
<dbReference type="Gene3D" id="2.115.10.20">
    <property type="entry name" value="Glycosyl hydrolase domain, family 43"/>
    <property type="match status" value="1"/>
</dbReference>
<keyword evidence="4 6" id="KW-0326">Glycosidase</keyword>
<dbReference type="GO" id="GO:0005975">
    <property type="term" value="P:carbohydrate metabolic process"/>
    <property type="evidence" value="ECO:0007669"/>
    <property type="project" value="InterPro"/>
</dbReference>
<evidence type="ECO:0000256" key="2">
    <source>
        <dbReference type="ARBA" id="ARBA00009865"/>
    </source>
</evidence>
<keyword evidence="8" id="KW-0732">Signal</keyword>
<evidence type="ECO:0000256" key="7">
    <source>
        <dbReference type="SAM" id="MobiDB-lite"/>
    </source>
</evidence>
<evidence type="ECO:0000256" key="8">
    <source>
        <dbReference type="SAM" id="SignalP"/>
    </source>
</evidence>
<evidence type="ECO:0000256" key="6">
    <source>
        <dbReference type="RuleBase" id="RU361187"/>
    </source>
</evidence>
<evidence type="ECO:0000256" key="5">
    <source>
        <dbReference type="PIRSR" id="PIRSR606710-2"/>
    </source>
</evidence>
<dbReference type="InterPro" id="IPR006710">
    <property type="entry name" value="Glyco_hydro_43"/>
</dbReference>
<comment type="caution">
    <text evidence="9">The sequence shown here is derived from an EMBL/GenBank/DDBJ whole genome shotgun (WGS) entry which is preliminary data.</text>
</comment>
<dbReference type="Proteomes" id="UP000823634">
    <property type="component" value="Unassembled WGS sequence"/>
</dbReference>
<reference evidence="9" key="1">
    <citation type="submission" date="2020-10" db="EMBL/GenBank/DDBJ databases">
        <authorList>
            <person name="Gilroy R."/>
        </authorList>
    </citation>
    <scope>NUCLEOTIDE SEQUENCE</scope>
    <source>
        <strain evidence="9">17113</strain>
    </source>
</reference>
<feature type="site" description="Important for catalytic activity, responsible for pKa modulation of the active site Glu and correct orientation of both the proton donor and substrate" evidence="5">
    <location>
        <position position="198"/>
    </location>
</feature>
<sequence length="398" mass="43720">MKKLFAAIPLLALALIGCTPSSSSSLPSSSAPESSIPSESSSSEEPVYENVNYQNPLRFHKQDGSEYFVTCADPDVIYGDDGYWYMYCTNTYCEMGDKGVAYDRGPIFRSQNLIDWTWAGSVFDGHSDALEWGDPDAGVWAPSVLKVGDTYNYYYSLSLWGDSNPGIGVATSPTPYGPWTHYGMVLDSETSGVSNSIDPQALYVGEELYLVWGSFYGIAATKLTDDGIEPFCGLAALKDNLIWIVEDNSGGTMDIDINYEGSYIIEIDGSWYYFGSQGSCCSGVDSTYRVKVGKSDSFFGDFKGSDGKKLHEGTYGDLVIGPSEQVAGTGHNTIVRDFAGDYWIFYHGFDINGEFPNERVPFIDKLLFDEDTGMPYVSGYKASYREEKVGPCVIASYQ</sequence>
<organism evidence="9 10">
    <name type="scientific">Candidatus Alloenteromonas pullistercoris</name>
    <dbReference type="NCBI Taxonomy" id="2840785"/>
    <lineage>
        <taxon>Bacteria</taxon>
        <taxon>Bacillati</taxon>
        <taxon>Bacillota</taxon>
        <taxon>Bacillota incertae sedis</taxon>
        <taxon>Candidatus Alloenteromonas</taxon>
    </lineage>
</organism>
<feature type="chain" id="PRO_5039644076" evidence="8">
    <location>
        <begin position="25"/>
        <end position="398"/>
    </location>
</feature>
<evidence type="ECO:0000313" key="10">
    <source>
        <dbReference type="Proteomes" id="UP000823634"/>
    </source>
</evidence>
<dbReference type="GO" id="GO:0004553">
    <property type="term" value="F:hydrolase activity, hydrolyzing O-glycosyl compounds"/>
    <property type="evidence" value="ECO:0007669"/>
    <property type="project" value="InterPro"/>
</dbReference>
<name>A0A9D9GW51_9FIRM</name>
<dbReference type="PROSITE" id="PS51257">
    <property type="entry name" value="PROKAR_LIPOPROTEIN"/>
    <property type="match status" value="1"/>
</dbReference>
<dbReference type="Pfam" id="PF04616">
    <property type="entry name" value="Glyco_hydro_43"/>
    <property type="match status" value="1"/>
</dbReference>
<gene>
    <name evidence="9" type="ORF">IAC61_02035</name>
</gene>
<dbReference type="PANTHER" id="PTHR43301">
    <property type="entry name" value="ARABINAN ENDO-1,5-ALPHA-L-ARABINOSIDASE"/>
    <property type="match status" value="1"/>
</dbReference>
<feature type="signal peptide" evidence="8">
    <location>
        <begin position="1"/>
        <end position="24"/>
    </location>
</feature>
<protein>
    <submittedName>
        <fullName evidence="9">Family 43 glycosylhydrolase</fullName>
    </submittedName>
</protein>
<feature type="region of interest" description="Disordered" evidence="7">
    <location>
        <begin position="21"/>
        <end position="47"/>
    </location>
</feature>
<evidence type="ECO:0000256" key="1">
    <source>
        <dbReference type="ARBA" id="ARBA00004834"/>
    </source>
</evidence>
<comment type="similarity">
    <text evidence="2 6">Belongs to the glycosyl hydrolase 43 family.</text>
</comment>
<dbReference type="InterPro" id="IPR023296">
    <property type="entry name" value="Glyco_hydro_beta-prop_sf"/>
</dbReference>
<dbReference type="SUPFAM" id="SSF75005">
    <property type="entry name" value="Arabinanase/levansucrase/invertase"/>
    <property type="match status" value="1"/>
</dbReference>